<dbReference type="RefSeq" id="WP_217172544.1">
    <property type="nucleotide sequence ID" value="NZ_JAFMOW010000057.1"/>
</dbReference>
<name>A0ABS6LSE2_9GAMM</name>
<gene>
    <name evidence="1" type="ORF">J1778_06875</name>
</gene>
<feature type="non-terminal residue" evidence="1">
    <location>
        <position position="1"/>
    </location>
</feature>
<accession>A0ABS6LSE2</accession>
<keyword evidence="2" id="KW-1185">Reference proteome</keyword>
<comment type="caution">
    <text evidence="1">The sequence shown here is derived from an EMBL/GenBank/DDBJ whole genome shotgun (WGS) entry which is preliminary data.</text>
</comment>
<reference evidence="1 2" key="1">
    <citation type="submission" date="2021-03" db="EMBL/GenBank/DDBJ databases">
        <title>Five novel Rahnella species.</title>
        <authorList>
            <person name="Brady C."/>
            <person name="Asselin J."/>
            <person name="Beer S."/>
            <person name="Bruberg M.B."/>
            <person name="Crampton B."/>
            <person name="Venter S."/>
            <person name="Arnold D."/>
            <person name="Denman S."/>
        </authorList>
    </citation>
    <scope>NUCLEOTIDE SEQUENCE [LARGE SCALE GENOMIC DNA]</scope>
    <source>
        <strain evidence="1 2">H11b</strain>
    </source>
</reference>
<protein>
    <submittedName>
        <fullName evidence="1">Uncharacterized protein</fullName>
    </submittedName>
</protein>
<evidence type="ECO:0000313" key="1">
    <source>
        <dbReference type="EMBL" id="MBU9855005.1"/>
    </source>
</evidence>
<proteinExistence type="predicted"/>
<evidence type="ECO:0000313" key="2">
    <source>
        <dbReference type="Proteomes" id="UP000734343"/>
    </source>
</evidence>
<sequence>YFFVAKKITDMEQSEAMDFLDTLCEKIHTEKHANILIFITHHTKEKPIIDRICSNLRNIFKDGKEATLNKENVEFLNEMAGEIPRIVIDQSKDVERERIEALRSQDKIDRRNPINDEDEVLYEKDSYQNEDDEDDYNEDIQSLNKDLIDVNRSYKAVEILGQIIRNRKGSLPIPQLEYLGSEAYSVGFRFLDFYYSITRQMKDEIISEVHRLISDKRNWSTEKITKEARLFYWTYSYMMSLNVIRKIAFSVGHKDLMPYYATLSDKFGSEISKLVEISIQLEFTKTIPKNNILAIWPSIKDNMMTRRLLQEIVITHLHMHYTKHEDKAWIAEKLSIPVKDQVTLQQRNAIKDIN</sequence>
<dbReference type="Proteomes" id="UP000734343">
    <property type="component" value="Unassembled WGS sequence"/>
</dbReference>
<dbReference type="EMBL" id="JAFMOW010000057">
    <property type="protein sequence ID" value="MBU9855005.1"/>
    <property type="molecule type" value="Genomic_DNA"/>
</dbReference>
<organism evidence="1 2">
    <name type="scientific">Rahnella bonaserana</name>
    <dbReference type="NCBI Taxonomy" id="2816248"/>
    <lineage>
        <taxon>Bacteria</taxon>
        <taxon>Pseudomonadati</taxon>
        <taxon>Pseudomonadota</taxon>
        <taxon>Gammaproteobacteria</taxon>
        <taxon>Enterobacterales</taxon>
        <taxon>Yersiniaceae</taxon>
        <taxon>Rahnella</taxon>
    </lineage>
</organism>